<dbReference type="SUPFAM" id="SSF53649">
    <property type="entry name" value="Alkaline phosphatase-like"/>
    <property type="match status" value="1"/>
</dbReference>
<keyword evidence="2" id="KW-0378">Hydrolase</keyword>
<dbReference type="InterPro" id="IPR050738">
    <property type="entry name" value="Sulfatase"/>
</dbReference>
<evidence type="ECO:0000259" key="5">
    <source>
        <dbReference type="Pfam" id="PF00884"/>
    </source>
</evidence>
<feature type="domain" description="Sulfatase N-terminal" evidence="5">
    <location>
        <begin position="39"/>
        <end position="351"/>
    </location>
</feature>
<comment type="similarity">
    <text evidence="1">Belongs to the sulfatase family.</text>
</comment>
<dbReference type="Gene3D" id="3.30.1120.10">
    <property type="match status" value="1"/>
</dbReference>
<dbReference type="GO" id="GO:0004065">
    <property type="term" value="F:arylsulfatase activity"/>
    <property type="evidence" value="ECO:0007669"/>
    <property type="project" value="TreeGrafter"/>
</dbReference>
<comment type="caution">
    <text evidence="6">The sequence shown here is derived from an EMBL/GenBank/DDBJ whole genome shotgun (WGS) entry which is preliminary data.</text>
</comment>
<keyword evidence="7" id="KW-1185">Reference proteome</keyword>
<sequence length="474" mass="53087">MSNAMKQFVSKIILVILSGVLLSAPISTDGAAFGRHQKPNVLIITADNLGYGDLSIMGAKDIQTPTIDEFFTDGLMFTEFYANAPTSSPTQASLLSGRFPALVGVPGTIRRDSQNNWGYFQCEKTMAHHFREAGYLTALIGKWNLGFEAPNLPNAQGFDLFMGFLGDEIDDYYTHRHENVNCMRFNESEIDAPGHTTDLFSNWSASFILREAESDKPFFLYLSYNAPGPLLQPDEDHLKDVSNRNPTLSPERAKHIALIEQMDRGIGRVMQALKETNQLKNTIIIFTSTNGGIVESGASNGRLRGGKLDLFEGGIRVPTSIYWKKGIKKGSLSHQMSMTMDLFPTLCSLAQVPTNQILDGQDLTTCILDNVPLQQERTLFWTCREGGEHHGEACYAARQGAYKLMQNRPSEKFRLYNLTTDPHEVIPLAESSEHYRRLHRALMDHVQENEKIPWFENAKKQEHPSSDNSSTSDN</sequence>
<dbReference type="InterPro" id="IPR000917">
    <property type="entry name" value="Sulfatase_N"/>
</dbReference>
<dbReference type="InterPro" id="IPR017850">
    <property type="entry name" value="Alkaline_phosphatase_core_sf"/>
</dbReference>
<dbReference type="PANTHER" id="PTHR42693:SF53">
    <property type="entry name" value="ENDO-4-O-SULFATASE"/>
    <property type="match status" value="1"/>
</dbReference>
<proteinExistence type="inferred from homology"/>
<protein>
    <recommendedName>
        <fullName evidence="5">Sulfatase N-terminal domain-containing protein</fullName>
    </recommendedName>
</protein>
<feature type="region of interest" description="Disordered" evidence="4">
    <location>
        <begin position="455"/>
        <end position="474"/>
    </location>
</feature>
<evidence type="ECO:0000313" key="7">
    <source>
        <dbReference type="Proteomes" id="UP000036958"/>
    </source>
</evidence>
<dbReference type="STRING" id="1409788.NC99_06250"/>
<feature type="compositionally biased region" description="Basic and acidic residues" evidence="4">
    <location>
        <begin position="455"/>
        <end position="465"/>
    </location>
</feature>
<organism evidence="6 7">
    <name type="scientific">Sunxiuqinia dokdonensis</name>
    <dbReference type="NCBI Taxonomy" id="1409788"/>
    <lineage>
        <taxon>Bacteria</taxon>
        <taxon>Pseudomonadati</taxon>
        <taxon>Bacteroidota</taxon>
        <taxon>Bacteroidia</taxon>
        <taxon>Marinilabiliales</taxon>
        <taxon>Prolixibacteraceae</taxon>
        <taxon>Sunxiuqinia</taxon>
    </lineage>
</organism>
<evidence type="ECO:0000256" key="3">
    <source>
        <dbReference type="PIRSR" id="PIRSR600917-52"/>
    </source>
</evidence>
<gene>
    <name evidence="6" type="ORF">NC99_06250</name>
</gene>
<dbReference type="Pfam" id="PF00884">
    <property type="entry name" value="Sulfatase"/>
    <property type="match status" value="1"/>
</dbReference>
<evidence type="ECO:0000313" key="6">
    <source>
        <dbReference type="EMBL" id="KOH46486.1"/>
    </source>
</evidence>
<evidence type="ECO:0000256" key="1">
    <source>
        <dbReference type="ARBA" id="ARBA00008779"/>
    </source>
</evidence>
<reference evidence="7" key="1">
    <citation type="submission" date="2015-07" db="EMBL/GenBank/DDBJ databases">
        <title>Genome sequencing of Sunxiuqinia dokdonensis strain SK.</title>
        <authorList>
            <person name="Ahn S."/>
            <person name="Kim B.-C."/>
        </authorList>
    </citation>
    <scope>NUCLEOTIDE SEQUENCE [LARGE SCALE GENOMIC DNA]</scope>
    <source>
        <strain evidence="7">SK</strain>
    </source>
</reference>
<comment type="PTM">
    <text evidence="3">The conversion to 3-oxoalanine (also known as C-formylglycine, FGly), of a serine or cysteine residue in prokaryotes and of a cysteine residue in eukaryotes, is critical for catalytic activity.</text>
</comment>
<name>A0A0L8VDF4_9BACT</name>
<dbReference type="Gene3D" id="3.40.720.10">
    <property type="entry name" value="Alkaline Phosphatase, subunit A"/>
    <property type="match status" value="1"/>
</dbReference>
<dbReference type="PANTHER" id="PTHR42693">
    <property type="entry name" value="ARYLSULFATASE FAMILY MEMBER"/>
    <property type="match status" value="1"/>
</dbReference>
<accession>A0A0L8VDF4</accession>
<feature type="modified residue" description="3-oxoalanine (Ser)" evidence="3">
    <location>
        <position position="87"/>
    </location>
</feature>
<dbReference type="EMBL" id="LGIA01000025">
    <property type="protein sequence ID" value="KOH46486.1"/>
    <property type="molecule type" value="Genomic_DNA"/>
</dbReference>
<dbReference type="Proteomes" id="UP000036958">
    <property type="component" value="Unassembled WGS sequence"/>
</dbReference>
<evidence type="ECO:0000256" key="2">
    <source>
        <dbReference type="ARBA" id="ARBA00022801"/>
    </source>
</evidence>
<dbReference type="AlphaFoldDB" id="A0A0L8VDF4"/>
<evidence type="ECO:0000256" key="4">
    <source>
        <dbReference type="SAM" id="MobiDB-lite"/>
    </source>
</evidence>